<evidence type="ECO:0000256" key="4">
    <source>
        <dbReference type="ARBA" id="ARBA00023134"/>
    </source>
</evidence>
<dbReference type="AlphaFoldDB" id="A0A341ACY0"/>
<evidence type="ECO:0000256" key="2">
    <source>
        <dbReference type="ARBA" id="ARBA00022917"/>
    </source>
</evidence>
<keyword evidence="2 6" id="KW-0648">Protein biosynthesis</keyword>
<dbReference type="InterPro" id="IPR009022">
    <property type="entry name" value="EFG_III"/>
</dbReference>
<dbReference type="InterPro" id="IPR014721">
    <property type="entry name" value="Ribsml_uS5_D2-typ_fold_subgr"/>
</dbReference>
<dbReference type="CDD" id="cd01886">
    <property type="entry name" value="EF-G"/>
    <property type="match status" value="1"/>
</dbReference>
<evidence type="ECO:0000313" key="8">
    <source>
        <dbReference type="Proteomes" id="UP000252040"/>
    </source>
</evidence>
<dbReference type="FunFam" id="3.30.230.10:FF:000033">
    <property type="entry name" value="Ribosome-releasing factor 2, mitochondrial"/>
    <property type="match status" value="1"/>
</dbReference>
<dbReference type="Pfam" id="PF00679">
    <property type="entry name" value="EFG_C"/>
    <property type="match status" value="1"/>
</dbReference>
<feature type="binding site" evidence="6">
    <location>
        <begin position="140"/>
        <end position="144"/>
    </location>
    <ligand>
        <name>GTP</name>
        <dbReference type="ChEBI" id="CHEBI:37565"/>
    </ligand>
</feature>
<accession>A0A341ACY0</accession>
<dbReference type="CDD" id="cd03713">
    <property type="entry name" value="EFG_mtEFG_C"/>
    <property type="match status" value="1"/>
</dbReference>
<dbReference type="PANTHER" id="PTHR43261">
    <property type="entry name" value="TRANSLATION ELONGATION FACTOR G-RELATED"/>
    <property type="match status" value="1"/>
</dbReference>
<dbReference type="CDD" id="cd01693">
    <property type="entry name" value="mtEFG2_like_IV"/>
    <property type="match status" value="1"/>
</dbReference>
<dbReference type="PROSITE" id="PS51722">
    <property type="entry name" value="G_TR_2"/>
    <property type="match status" value="1"/>
</dbReference>
<keyword evidence="4 6" id="KW-0342">GTP-binding</keyword>
<dbReference type="GO" id="GO:0032790">
    <property type="term" value="P:ribosome disassembly"/>
    <property type="evidence" value="ECO:0007669"/>
    <property type="project" value="UniProtKB-UniRule"/>
</dbReference>
<dbReference type="NCBIfam" id="TIGR00231">
    <property type="entry name" value="small_GTP"/>
    <property type="match status" value="1"/>
</dbReference>
<dbReference type="InterPro" id="IPR005225">
    <property type="entry name" value="Small_GTP-bd"/>
</dbReference>
<comment type="catalytic activity">
    <reaction evidence="5">
        <text>GTP + H2O = GDP + phosphate + H(+)</text>
        <dbReference type="Rhea" id="RHEA:19669"/>
        <dbReference type="ChEBI" id="CHEBI:15377"/>
        <dbReference type="ChEBI" id="CHEBI:15378"/>
        <dbReference type="ChEBI" id="CHEBI:37565"/>
        <dbReference type="ChEBI" id="CHEBI:43474"/>
        <dbReference type="ChEBI" id="CHEBI:58189"/>
    </reaction>
    <physiologicalReaction direction="left-to-right" evidence="5">
        <dbReference type="Rhea" id="RHEA:19670"/>
    </physiologicalReaction>
</comment>
<organism evidence="8 9">
    <name type="scientific">Neophocaena asiaeorientalis asiaeorientalis</name>
    <name type="common">Yangtze finless porpoise</name>
    <name type="synonym">Neophocaena phocaenoides subsp. asiaeorientalis</name>
    <dbReference type="NCBI Taxonomy" id="1706337"/>
    <lineage>
        <taxon>Eukaryota</taxon>
        <taxon>Metazoa</taxon>
        <taxon>Chordata</taxon>
        <taxon>Craniata</taxon>
        <taxon>Vertebrata</taxon>
        <taxon>Euteleostomi</taxon>
        <taxon>Mammalia</taxon>
        <taxon>Eutheria</taxon>
        <taxon>Laurasiatheria</taxon>
        <taxon>Artiodactyla</taxon>
        <taxon>Whippomorpha</taxon>
        <taxon>Cetacea</taxon>
        <taxon>Odontoceti</taxon>
        <taxon>Phocoenidae</taxon>
        <taxon>Neophocaena</taxon>
    </lineage>
</organism>
<dbReference type="SUPFAM" id="SSF54980">
    <property type="entry name" value="EF-G C-terminal domain-like"/>
    <property type="match status" value="2"/>
</dbReference>
<dbReference type="SUPFAM" id="SSF54211">
    <property type="entry name" value="Ribosomal protein S5 domain 2-like"/>
    <property type="match status" value="1"/>
</dbReference>
<evidence type="ECO:0000259" key="7">
    <source>
        <dbReference type="PROSITE" id="PS51722"/>
    </source>
</evidence>
<dbReference type="InterPro" id="IPR031157">
    <property type="entry name" value="G_TR_CS"/>
</dbReference>
<feature type="binding site" evidence="6">
    <location>
        <begin position="76"/>
        <end position="83"/>
    </location>
    <ligand>
        <name>GTP</name>
        <dbReference type="ChEBI" id="CHEBI:37565"/>
    </ligand>
</feature>
<dbReference type="SUPFAM" id="SSF52540">
    <property type="entry name" value="P-loop containing nucleoside triphosphate hydrolases"/>
    <property type="match status" value="1"/>
</dbReference>
<dbReference type="InterPro" id="IPR030851">
    <property type="entry name" value="EFG2"/>
</dbReference>
<keyword evidence="1 6" id="KW-0547">Nucleotide-binding</keyword>
<evidence type="ECO:0000256" key="3">
    <source>
        <dbReference type="ARBA" id="ARBA00023128"/>
    </source>
</evidence>
<feature type="binding site" evidence="6">
    <location>
        <begin position="194"/>
        <end position="197"/>
    </location>
    <ligand>
        <name>GTP</name>
        <dbReference type="ChEBI" id="CHEBI:37565"/>
    </ligand>
</feature>
<feature type="domain" description="Tr-type G" evidence="7">
    <location>
        <begin position="67"/>
        <end position="352"/>
    </location>
</feature>
<evidence type="ECO:0000256" key="6">
    <source>
        <dbReference type="HAMAP-Rule" id="MF_03059"/>
    </source>
</evidence>
<sequence length="729" mass="80477">MSNLRIFAVNHKKISSLHINNMCSSKIRASLKRLRLHVLLGRNYSSLPGLIGNDIKSLHSIINPPIAKIRNIGIMAHIDAGKTTTTERILYYSGYTRSLGDVDDGDTVTDFMAQERERGITIQSAAVTFDWKGYRINLIDTPGHVDFTLEVERCLRVLDGAVAVFDASAGVEAQTLTVWRQADKHKIPRICFLNKMDKIGASFNYAVESIREKLKAKPLLLQLPIGEGKTFKGVADVVSKEKLLWNSNSDDGKDFERKPLLEMSDPELLKEITEARNALIEQVADLDDEFADLVLGEFSENFDLLPAEKLQTAVHRVTLAQTAVPVLCGSALKNKGVQPLLDAITMYLPSPEERNYEFLERISRLLLPFADQHVEIPSLTAGNIALTVGLKNTATGDTIVSSKSSALAACRRAEREGEKKHRQNNEAERLLLAGVEIPEPVFFCTIEPPSVAKQPDLDHALKCLQREDPSLKVKLDPDSGQTILCGMGELHIEIIHDRIKREYGLETYLGPLQVAYRETILNSVRATDTLDRTLGDRRHLVTVELEAKSLETSSLLPVIEYAASVAENLSQASREAIENGLHSACLQGPLLGSPIQDVAITLHSLVIHPGTSTAMISACVSRCLQKALKKADKQILEPLMNLEVTVTRDYLSPVLADLAQRRGNIQEIQTRQDNKVVIGFVPLAEIMGYSTVLRTLTSGSATFALELSDYQAMNPQDQSTLLSQRSGLS</sequence>
<dbReference type="GO" id="GO:0005759">
    <property type="term" value="C:mitochondrial matrix"/>
    <property type="evidence" value="ECO:0007669"/>
    <property type="project" value="UniProtKB-ARBA"/>
</dbReference>
<dbReference type="Gene3D" id="3.30.70.240">
    <property type="match status" value="1"/>
</dbReference>
<evidence type="ECO:0000256" key="5">
    <source>
        <dbReference type="ARBA" id="ARBA00049117"/>
    </source>
</evidence>
<dbReference type="RefSeq" id="XP_024588536.1">
    <property type="nucleotide sequence ID" value="XM_024732768.1"/>
</dbReference>
<dbReference type="SUPFAM" id="SSF50447">
    <property type="entry name" value="Translation proteins"/>
    <property type="match status" value="1"/>
</dbReference>
<dbReference type="GO" id="GO:0005525">
    <property type="term" value="F:GTP binding"/>
    <property type="evidence" value="ECO:0007669"/>
    <property type="project" value="UniProtKB-UniRule"/>
</dbReference>
<dbReference type="CDD" id="cd16262">
    <property type="entry name" value="EFG_III"/>
    <property type="match status" value="1"/>
</dbReference>
<dbReference type="Pfam" id="PF03764">
    <property type="entry name" value="EFG_IV"/>
    <property type="match status" value="1"/>
</dbReference>
<dbReference type="InterPro" id="IPR035647">
    <property type="entry name" value="EFG_III/V"/>
</dbReference>
<evidence type="ECO:0000313" key="9">
    <source>
        <dbReference type="RefSeq" id="XP_024588536.1"/>
    </source>
</evidence>
<proteinExistence type="inferred from homology"/>
<dbReference type="CTD" id="84340"/>
<dbReference type="FunFam" id="3.30.70.240:FF:000008">
    <property type="entry name" value="Ribosome-releasing factor 2, mitochondrial"/>
    <property type="match status" value="1"/>
</dbReference>
<dbReference type="InterPro" id="IPR000640">
    <property type="entry name" value="EFG_V-like"/>
</dbReference>
<dbReference type="FunFam" id="3.30.70.870:FF:000005">
    <property type="entry name" value="Ribosome-releasing factor 2, mitochondrial"/>
    <property type="match status" value="1"/>
</dbReference>
<dbReference type="Pfam" id="PF00009">
    <property type="entry name" value="GTP_EFTU"/>
    <property type="match status" value="1"/>
</dbReference>
<protein>
    <recommendedName>
        <fullName evidence="6">Ribosome-releasing factor 2, mitochondrial</fullName>
        <shortName evidence="6">RRF2mt</shortName>
    </recommendedName>
    <alternativeName>
        <fullName evidence="6">Elongation factor G 2, mitochondrial</fullName>
        <shortName evidence="6">EF-G2mt</shortName>
        <shortName evidence="6">mEF-G 2</shortName>
    </alternativeName>
</protein>
<dbReference type="Gene3D" id="3.30.70.870">
    <property type="entry name" value="Elongation Factor G (Translational Gtpase), domain 3"/>
    <property type="match status" value="1"/>
</dbReference>
<dbReference type="PANTHER" id="PTHR43261:SF1">
    <property type="entry name" value="RIBOSOME-RELEASING FACTOR 2, MITOCHONDRIAL"/>
    <property type="match status" value="1"/>
</dbReference>
<gene>
    <name evidence="6 9" type="primary">GFM2</name>
    <name evidence="6" type="synonym">EFG2</name>
</gene>
<comment type="subcellular location">
    <subcellularLocation>
        <location evidence="6">Mitochondrion</location>
    </subcellularLocation>
</comment>
<dbReference type="InterPro" id="IPR000795">
    <property type="entry name" value="T_Tr_GTP-bd_dom"/>
</dbReference>
<keyword evidence="8" id="KW-1185">Reference proteome</keyword>
<dbReference type="PROSITE" id="PS00301">
    <property type="entry name" value="G_TR_1"/>
    <property type="match status" value="1"/>
</dbReference>
<dbReference type="SMART" id="SM00838">
    <property type="entry name" value="EFG_C"/>
    <property type="match status" value="1"/>
</dbReference>
<dbReference type="InterPro" id="IPR009000">
    <property type="entry name" value="Transl_B-barrel_sf"/>
</dbReference>
<dbReference type="HAMAP" id="MF_03059">
    <property type="entry name" value="mEF_G_2"/>
    <property type="match status" value="1"/>
</dbReference>
<dbReference type="GO" id="GO:0003924">
    <property type="term" value="F:GTPase activity"/>
    <property type="evidence" value="ECO:0007669"/>
    <property type="project" value="UniProtKB-UniRule"/>
</dbReference>
<dbReference type="PRINTS" id="PR00315">
    <property type="entry name" value="ELONGATNFCT"/>
</dbReference>
<dbReference type="InterPro" id="IPR041095">
    <property type="entry name" value="EFG_II"/>
</dbReference>
<dbReference type="InterPro" id="IPR005517">
    <property type="entry name" value="Transl_elong_EFG/EF2_IV"/>
</dbReference>
<dbReference type="Proteomes" id="UP000252040">
    <property type="component" value="Unplaced"/>
</dbReference>
<dbReference type="Gene3D" id="2.40.30.10">
    <property type="entry name" value="Translation factors"/>
    <property type="match status" value="1"/>
</dbReference>
<reference evidence="9" key="1">
    <citation type="submission" date="2025-08" db="UniProtKB">
        <authorList>
            <consortium name="RefSeq"/>
        </authorList>
    </citation>
    <scope>IDENTIFICATION</scope>
    <source>
        <tissue evidence="9">Meat</tissue>
    </source>
</reference>
<dbReference type="FunFam" id="3.40.50.300:FF:000514">
    <property type="entry name" value="Ribosome-releasing factor 2, mitochondrial"/>
    <property type="match status" value="1"/>
</dbReference>
<dbReference type="Gene3D" id="3.30.230.10">
    <property type="match status" value="1"/>
</dbReference>
<comment type="function">
    <text evidence="6">Mitochondrial GTPase that mediates the disassembly of ribosomes from messenger RNA at the termination of mitochondrial protein biosynthesis. Acts in collaboration with MRRF. GTP hydrolysis follows the ribosome disassembly and probably occurs on the ribosome large subunit. Not involved in the GTP-dependent ribosomal translocation step during translation elongation.</text>
</comment>
<dbReference type="Gene3D" id="3.40.50.300">
    <property type="entry name" value="P-loop containing nucleotide triphosphate hydrolases"/>
    <property type="match status" value="1"/>
</dbReference>
<dbReference type="InterPro" id="IPR020568">
    <property type="entry name" value="Ribosomal_Su5_D2-typ_SF"/>
</dbReference>
<dbReference type="SMART" id="SM00889">
    <property type="entry name" value="EFG_IV"/>
    <property type="match status" value="1"/>
</dbReference>
<keyword evidence="3 6" id="KW-0496">Mitochondrion</keyword>
<name>A0A341ACY0_NEOAA</name>
<dbReference type="InterPro" id="IPR027417">
    <property type="entry name" value="P-loop_NTPase"/>
</dbReference>
<comment type="similarity">
    <text evidence="6">Belongs to the TRAFAC class translation factor GTPase superfamily. Classic translation factor GTPase family. EF-G/EF-2 subfamily.</text>
</comment>
<dbReference type="GO" id="GO:0032543">
    <property type="term" value="P:mitochondrial translation"/>
    <property type="evidence" value="ECO:0007669"/>
    <property type="project" value="UniProtKB-UniRule"/>
</dbReference>
<dbReference type="GeneID" id="112391409"/>
<evidence type="ECO:0000256" key="1">
    <source>
        <dbReference type="ARBA" id="ARBA00022741"/>
    </source>
</evidence>
<dbReference type="InterPro" id="IPR035649">
    <property type="entry name" value="EFG_V"/>
</dbReference>
<dbReference type="Pfam" id="PF14492">
    <property type="entry name" value="EFG_III"/>
    <property type="match status" value="1"/>
</dbReference>